<feature type="domain" description="Alpha/beta hydrolase fold-5" evidence="2">
    <location>
        <begin position="166"/>
        <end position="323"/>
    </location>
</feature>
<dbReference type="Gene3D" id="3.40.50.1820">
    <property type="entry name" value="alpha/beta hydrolase"/>
    <property type="match status" value="1"/>
</dbReference>
<gene>
    <name evidence="3" type="ORF">GCM10022236_49300</name>
</gene>
<feature type="transmembrane region" description="Helical" evidence="1">
    <location>
        <begin position="94"/>
        <end position="118"/>
    </location>
</feature>
<dbReference type="Proteomes" id="UP001501490">
    <property type="component" value="Unassembled WGS sequence"/>
</dbReference>
<evidence type="ECO:0000313" key="4">
    <source>
        <dbReference type="Proteomes" id="UP001501490"/>
    </source>
</evidence>
<comment type="caution">
    <text evidence="3">The sequence shown here is derived from an EMBL/GenBank/DDBJ whole genome shotgun (WGS) entry which is preliminary data.</text>
</comment>
<feature type="transmembrane region" description="Helical" evidence="1">
    <location>
        <begin position="44"/>
        <end position="68"/>
    </location>
</feature>
<accession>A0ABP7AVV1</accession>
<feature type="transmembrane region" description="Helical" evidence="1">
    <location>
        <begin position="12"/>
        <end position="32"/>
    </location>
</feature>
<organism evidence="3 4">
    <name type="scientific">Microlunatus ginsengisoli</name>
    <dbReference type="NCBI Taxonomy" id="363863"/>
    <lineage>
        <taxon>Bacteria</taxon>
        <taxon>Bacillati</taxon>
        <taxon>Actinomycetota</taxon>
        <taxon>Actinomycetes</taxon>
        <taxon>Propionibacteriales</taxon>
        <taxon>Propionibacteriaceae</taxon>
        <taxon>Microlunatus</taxon>
    </lineage>
</organism>
<dbReference type="Pfam" id="PF12695">
    <property type="entry name" value="Abhydrolase_5"/>
    <property type="match status" value="1"/>
</dbReference>
<dbReference type="SUPFAM" id="SSF53474">
    <property type="entry name" value="alpha/beta-Hydrolases"/>
    <property type="match status" value="1"/>
</dbReference>
<dbReference type="InterPro" id="IPR029059">
    <property type="entry name" value="AB_hydrolase_5"/>
</dbReference>
<keyword evidence="4" id="KW-1185">Reference proteome</keyword>
<dbReference type="EMBL" id="BAABAB010000050">
    <property type="protein sequence ID" value="GAA3640811.1"/>
    <property type="molecule type" value="Genomic_DNA"/>
</dbReference>
<keyword evidence="1" id="KW-1133">Transmembrane helix</keyword>
<dbReference type="InterPro" id="IPR029058">
    <property type="entry name" value="AB_hydrolase_fold"/>
</dbReference>
<proteinExistence type="predicted"/>
<protein>
    <recommendedName>
        <fullName evidence="2">Alpha/beta hydrolase fold-5 domain-containing protein</fullName>
    </recommendedName>
</protein>
<keyword evidence="1" id="KW-0812">Transmembrane</keyword>
<keyword evidence="1" id="KW-0472">Membrane</keyword>
<evidence type="ECO:0000313" key="3">
    <source>
        <dbReference type="EMBL" id="GAA3640811.1"/>
    </source>
</evidence>
<dbReference type="RefSeq" id="WP_344809649.1">
    <property type="nucleotide sequence ID" value="NZ_BAABAB010000050.1"/>
</dbReference>
<evidence type="ECO:0000259" key="2">
    <source>
        <dbReference type="Pfam" id="PF12695"/>
    </source>
</evidence>
<name>A0ABP7AVV1_9ACTN</name>
<reference evidence="4" key="1">
    <citation type="journal article" date="2019" name="Int. J. Syst. Evol. Microbiol.">
        <title>The Global Catalogue of Microorganisms (GCM) 10K type strain sequencing project: providing services to taxonomists for standard genome sequencing and annotation.</title>
        <authorList>
            <consortium name="The Broad Institute Genomics Platform"/>
            <consortium name="The Broad Institute Genome Sequencing Center for Infectious Disease"/>
            <person name="Wu L."/>
            <person name="Ma J."/>
        </authorList>
    </citation>
    <scope>NUCLEOTIDE SEQUENCE [LARGE SCALE GENOMIC DNA]</scope>
    <source>
        <strain evidence="4">JCM 16929</strain>
    </source>
</reference>
<evidence type="ECO:0000256" key="1">
    <source>
        <dbReference type="SAM" id="Phobius"/>
    </source>
</evidence>
<sequence>MSQPGSTSRTVLATIWLALGVAMVVIAGWVGWTRWEPLLNGHPALLVATVACAVLGFIAVVWAIASLAAGDKTDLRGNDPRHQRRTRKQLRRRAELRLALAIPALFVCIVLVAVVAWAKPFAPAPGVVAALRTEPGVRFTDTLTWYELAPTVRNADGQVVQPKVGLVFVPGARVDPRAYAPLLTPLARAGNLVIVVKDPFGIALTDRNHAARPMAVHTEIVSWVVGGHSLGGTAAADFADQDDRVKGLLLWASYPASPVTRTGLQAMSIYGTEDGLATPATIEAHKSYLPPDTQYVEVTGGLHAYFGDYGPQPGDGTTTVDRLTAQKQVVEASQKFLAGFAPPPPKQQKK</sequence>